<dbReference type="InterPro" id="IPR030378">
    <property type="entry name" value="G_CP_dom"/>
</dbReference>
<dbReference type="GO" id="GO:0050793">
    <property type="term" value="P:regulation of developmental process"/>
    <property type="evidence" value="ECO:0007669"/>
    <property type="project" value="UniProtKB-ARBA"/>
</dbReference>
<comment type="caution">
    <text evidence="8">The sequence shown here is derived from an EMBL/GenBank/DDBJ whole genome shotgun (WGS) entry which is preliminary data.</text>
</comment>
<evidence type="ECO:0000313" key="9">
    <source>
        <dbReference type="Proteomes" id="UP000324748"/>
    </source>
</evidence>
<dbReference type="InterPro" id="IPR014813">
    <property type="entry name" value="Gnl3_N_dom"/>
</dbReference>
<dbReference type="Gene3D" id="1.10.1580.10">
    <property type="match status" value="1"/>
</dbReference>
<feature type="domain" description="CP-type G" evidence="7">
    <location>
        <begin position="132"/>
        <end position="328"/>
    </location>
</feature>
<dbReference type="Proteomes" id="UP000324748">
    <property type="component" value="Unassembled WGS sequence"/>
</dbReference>
<organism evidence="8 9">
    <name type="scientific">Puccinia graminis f. sp. tritici</name>
    <dbReference type="NCBI Taxonomy" id="56615"/>
    <lineage>
        <taxon>Eukaryota</taxon>
        <taxon>Fungi</taxon>
        <taxon>Dikarya</taxon>
        <taxon>Basidiomycota</taxon>
        <taxon>Pucciniomycotina</taxon>
        <taxon>Pucciniomycetes</taxon>
        <taxon>Pucciniales</taxon>
        <taxon>Pucciniaceae</taxon>
        <taxon>Puccinia</taxon>
    </lineage>
</organism>
<dbReference type="CDD" id="cd04178">
    <property type="entry name" value="Nucleostemin_like"/>
    <property type="match status" value="1"/>
</dbReference>
<keyword evidence="5" id="KW-0539">Nucleus</keyword>
<protein>
    <recommendedName>
        <fullName evidence="7">CP-type G domain-containing protein</fullName>
    </recommendedName>
</protein>
<keyword evidence="4" id="KW-0342">GTP-binding</keyword>
<feature type="region of interest" description="Disordered" evidence="6">
    <location>
        <begin position="521"/>
        <end position="580"/>
    </location>
</feature>
<accession>A0A5B0ME23</accession>
<evidence type="ECO:0000256" key="1">
    <source>
        <dbReference type="ARBA" id="ARBA00004604"/>
    </source>
</evidence>
<evidence type="ECO:0000256" key="3">
    <source>
        <dbReference type="ARBA" id="ARBA00023054"/>
    </source>
</evidence>
<dbReference type="InterPro" id="IPR050755">
    <property type="entry name" value="TRAFAC_YlqF/YawG_RiboMat"/>
</dbReference>
<feature type="region of interest" description="Disordered" evidence="6">
    <location>
        <begin position="1"/>
        <end position="42"/>
    </location>
</feature>
<dbReference type="PANTHER" id="PTHR11089:SF30">
    <property type="entry name" value="GUANINE NUCLEOTIDE-BINDING PROTEIN-LIKE 3 HOMOLOG"/>
    <property type="match status" value="1"/>
</dbReference>
<dbReference type="FunFam" id="3.40.50.300:FF:000571">
    <property type="entry name" value="Guanine nucleotide-binding protein-like NSN1"/>
    <property type="match status" value="1"/>
</dbReference>
<evidence type="ECO:0000256" key="2">
    <source>
        <dbReference type="ARBA" id="ARBA00022741"/>
    </source>
</evidence>
<dbReference type="InterPro" id="IPR027417">
    <property type="entry name" value="P-loop_NTPase"/>
</dbReference>
<feature type="region of interest" description="Disordered" evidence="6">
    <location>
        <begin position="205"/>
        <end position="231"/>
    </location>
</feature>
<comment type="subcellular location">
    <subcellularLocation>
        <location evidence="1">Nucleus</location>
        <location evidence="1">Nucleolus</location>
    </subcellularLocation>
</comment>
<dbReference type="FunFam" id="1.10.1580.10:FF:000002">
    <property type="entry name" value="Guanine nucleotide-binding protein-like 3 (nucleolar)-like"/>
    <property type="match status" value="1"/>
</dbReference>
<proteinExistence type="predicted"/>
<feature type="compositionally biased region" description="Low complexity" evidence="6">
    <location>
        <begin position="554"/>
        <end position="571"/>
    </location>
</feature>
<evidence type="ECO:0000256" key="6">
    <source>
        <dbReference type="SAM" id="MobiDB-lite"/>
    </source>
</evidence>
<dbReference type="AlphaFoldDB" id="A0A5B0ME23"/>
<dbReference type="PROSITE" id="PS51721">
    <property type="entry name" value="G_CP"/>
    <property type="match status" value="1"/>
</dbReference>
<dbReference type="SUPFAM" id="SSF52540">
    <property type="entry name" value="P-loop containing nucleoside triphosphate hydrolases"/>
    <property type="match status" value="1"/>
</dbReference>
<keyword evidence="3" id="KW-0175">Coiled coil</keyword>
<evidence type="ECO:0000313" key="8">
    <source>
        <dbReference type="EMBL" id="KAA1075407.1"/>
    </source>
</evidence>
<feature type="compositionally biased region" description="Basic residues" evidence="6">
    <location>
        <begin position="1"/>
        <end position="35"/>
    </location>
</feature>
<feature type="region of interest" description="Disordered" evidence="6">
    <location>
        <begin position="101"/>
        <end position="123"/>
    </location>
</feature>
<dbReference type="OrthoDB" id="444945at2759"/>
<keyword evidence="9" id="KW-1185">Reference proteome</keyword>
<dbReference type="InterPro" id="IPR023179">
    <property type="entry name" value="GTP-bd_ortho_bundle_sf"/>
</dbReference>
<dbReference type="PRINTS" id="PR00326">
    <property type="entry name" value="GTP1OBG"/>
</dbReference>
<dbReference type="GO" id="GO:0005525">
    <property type="term" value="F:GTP binding"/>
    <property type="evidence" value="ECO:0007669"/>
    <property type="project" value="UniProtKB-KW"/>
</dbReference>
<evidence type="ECO:0000256" key="5">
    <source>
        <dbReference type="ARBA" id="ARBA00023242"/>
    </source>
</evidence>
<dbReference type="Gene3D" id="3.40.50.300">
    <property type="entry name" value="P-loop containing nucleotide triphosphate hydrolases"/>
    <property type="match status" value="1"/>
</dbReference>
<name>A0A5B0ME23_PUCGR</name>
<dbReference type="Pfam" id="PF01926">
    <property type="entry name" value="MMR_HSR1"/>
    <property type="match status" value="1"/>
</dbReference>
<dbReference type="GO" id="GO:0051239">
    <property type="term" value="P:regulation of multicellular organismal process"/>
    <property type="evidence" value="ECO:0007669"/>
    <property type="project" value="UniProtKB-ARBA"/>
</dbReference>
<dbReference type="Pfam" id="PF08701">
    <property type="entry name" value="GN3L_Grn1"/>
    <property type="match status" value="1"/>
</dbReference>
<dbReference type="EMBL" id="VSWC01000157">
    <property type="protein sequence ID" value="KAA1075407.1"/>
    <property type="molecule type" value="Genomic_DNA"/>
</dbReference>
<dbReference type="PANTHER" id="PTHR11089">
    <property type="entry name" value="GTP-BINDING PROTEIN-RELATED"/>
    <property type="match status" value="1"/>
</dbReference>
<sequence>MPKIRKKTSKRSTTRMKEKIKHKVKEAHKKAKKNSKKDVTWKSRVKKDIGIPALFPFKDQLLAEQQQAKLQHAEERQALRQNASTSAAASASALAELIDNDPSMDLDQPLDQEDQDLPDDPALTTSSIRAHAKSLQKVLALSDVLIEVLDARDPLGTRSLQLERDAVQQGKKVLLVLNKVDLVPKQNVDSWLAYLRRSWPTLPFKSSTQSQRNNLSSKGSQATGRENSSSANACSIQPLMQLLKNYARRTTVVDPSRPSSTVQGVKSLASITVGIIGFPNVGKSSLINTLKRSRVCGAAPTPGFTKEVQEIVLEKGLKVLDCPGVVLSIDTTNDETAAAHILRNAVKVEQILDPLAPVGVILKRCKIEHLMLLYNIPAFTYPGQSDDEKLKEFLIQVSRSRGRVKKGGILDLQGCARAILQDWNTGRIPYYTVPPPLPKGEEKSTTSTNTNDLGTSTILNELGAEFNLDALFADADRDVLGQAEPLDSVVRPAVRMTCSEPEKAGNGELKLLGESAEDIEMDNEGPAKSSKREPSGPEVVSLAPKKKSKQVNFATTTTSTEAVAASSSGSTKASQLERMGISAPIGENKLIAKQARKERKKLAKSKTAVIEQDEVMTMEDADQSKEVADEPILEDQAYSFADFFHGTNAVAKKF</sequence>
<gene>
    <name evidence="8" type="ORF">PGT21_034838</name>
</gene>
<feature type="compositionally biased region" description="Acidic residues" evidence="6">
    <location>
        <begin position="101"/>
        <end position="119"/>
    </location>
</feature>
<reference evidence="8 9" key="1">
    <citation type="submission" date="2019-05" db="EMBL/GenBank/DDBJ databases">
        <title>Emergence of the Ug99 lineage of the wheat stem rust pathogen through somatic hybridization.</title>
        <authorList>
            <person name="Li F."/>
            <person name="Upadhyaya N.M."/>
            <person name="Sperschneider J."/>
            <person name="Matny O."/>
            <person name="Nguyen-Phuc H."/>
            <person name="Mago R."/>
            <person name="Raley C."/>
            <person name="Miller M.E."/>
            <person name="Silverstein K.A.T."/>
            <person name="Henningsen E."/>
            <person name="Hirsch C.D."/>
            <person name="Visser B."/>
            <person name="Pretorius Z.A."/>
            <person name="Steffenson B.J."/>
            <person name="Schwessinger B."/>
            <person name="Dodds P.N."/>
            <person name="Figueroa M."/>
        </authorList>
    </citation>
    <scope>NUCLEOTIDE SEQUENCE [LARGE SCALE GENOMIC DNA]</scope>
    <source>
        <strain evidence="8">21-0</strain>
    </source>
</reference>
<dbReference type="GO" id="GO:0005730">
    <property type="term" value="C:nucleolus"/>
    <property type="evidence" value="ECO:0007669"/>
    <property type="project" value="UniProtKB-SubCell"/>
</dbReference>
<dbReference type="InterPro" id="IPR006073">
    <property type="entry name" value="GTP-bd"/>
</dbReference>
<keyword evidence="2" id="KW-0547">Nucleotide-binding</keyword>
<evidence type="ECO:0000259" key="7">
    <source>
        <dbReference type="PROSITE" id="PS51721"/>
    </source>
</evidence>
<evidence type="ECO:0000256" key="4">
    <source>
        <dbReference type="ARBA" id="ARBA00023134"/>
    </source>
</evidence>